<feature type="transmembrane region" description="Helical" evidence="8">
    <location>
        <begin position="184"/>
        <end position="201"/>
    </location>
</feature>
<comment type="subcellular location">
    <subcellularLocation>
        <location evidence="1">Membrane</location>
        <topology evidence="1">Multi-pass membrane protein</topology>
    </subcellularLocation>
</comment>
<proteinExistence type="inferred from homology"/>
<dbReference type="PANTHER" id="PTHR34975">
    <property type="entry name" value="SPORE GERMINATION PROTEIN A2"/>
    <property type="match status" value="1"/>
</dbReference>
<evidence type="ECO:0000256" key="4">
    <source>
        <dbReference type="ARBA" id="ARBA00022544"/>
    </source>
</evidence>
<feature type="transmembrane region" description="Helical" evidence="8">
    <location>
        <begin position="81"/>
        <end position="99"/>
    </location>
</feature>
<evidence type="ECO:0000256" key="7">
    <source>
        <dbReference type="ARBA" id="ARBA00023136"/>
    </source>
</evidence>
<accession>A0A9D1SPV7</accession>
<feature type="transmembrane region" description="Helical" evidence="8">
    <location>
        <begin position="144"/>
        <end position="162"/>
    </location>
</feature>
<protein>
    <submittedName>
        <fullName evidence="9">GerAB/ArcD/ProY family transporter</fullName>
    </submittedName>
</protein>
<dbReference type="GO" id="GO:0016020">
    <property type="term" value="C:membrane"/>
    <property type="evidence" value="ECO:0007669"/>
    <property type="project" value="UniProtKB-SubCell"/>
</dbReference>
<dbReference type="Pfam" id="PF03845">
    <property type="entry name" value="Spore_permease"/>
    <property type="match status" value="1"/>
</dbReference>
<reference evidence="9" key="2">
    <citation type="journal article" date="2021" name="PeerJ">
        <title>Extensive microbial diversity within the chicken gut microbiome revealed by metagenomics and culture.</title>
        <authorList>
            <person name="Gilroy R."/>
            <person name="Ravi A."/>
            <person name="Getino M."/>
            <person name="Pursley I."/>
            <person name="Horton D.L."/>
            <person name="Alikhan N.F."/>
            <person name="Baker D."/>
            <person name="Gharbi K."/>
            <person name="Hall N."/>
            <person name="Watson M."/>
            <person name="Adriaenssens E.M."/>
            <person name="Foster-Nyarko E."/>
            <person name="Jarju S."/>
            <person name="Secka A."/>
            <person name="Antonio M."/>
            <person name="Oren A."/>
            <person name="Chaudhuri R.R."/>
            <person name="La Ragione R."/>
            <person name="Hildebrand F."/>
            <person name="Pallen M.J."/>
        </authorList>
    </citation>
    <scope>NUCLEOTIDE SEQUENCE</scope>
    <source>
        <strain evidence="9">ChiHjej12B11-7776</strain>
    </source>
</reference>
<feature type="transmembrane region" description="Helical" evidence="8">
    <location>
        <begin position="299"/>
        <end position="320"/>
    </location>
</feature>
<dbReference type="GO" id="GO:0009847">
    <property type="term" value="P:spore germination"/>
    <property type="evidence" value="ECO:0007669"/>
    <property type="project" value="InterPro"/>
</dbReference>
<evidence type="ECO:0000313" key="10">
    <source>
        <dbReference type="Proteomes" id="UP000886852"/>
    </source>
</evidence>
<feature type="transmembrane region" description="Helical" evidence="8">
    <location>
        <begin position="266"/>
        <end position="287"/>
    </location>
</feature>
<dbReference type="Proteomes" id="UP000886852">
    <property type="component" value="Unassembled WGS sequence"/>
</dbReference>
<evidence type="ECO:0000256" key="8">
    <source>
        <dbReference type="SAM" id="Phobius"/>
    </source>
</evidence>
<dbReference type="InterPro" id="IPR004761">
    <property type="entry name" value="Spore_GerAB"/>
</dbReference>
<keyword evidence="3" id="KW-0813">Transport</keyword>
<dbReference type="EMBL" id="DVOC01000004">
    <property type="protein sequence ID" value="HIU90402.1"/>
    <property type="molecule type" value="Genomic_DNA"/>
</dbReference>
<keyword evidence="5 8" id="KW-0812">Transmembrane</keyword>
<name>A0A9D1SPV7_9BACT</name>
<evidence type="ECO:0000313" key="9">
    <source>
        <dbReference type="EMBL" id="HIU90402.1"/>
    </source>
</evidence>
<reference evidence="9" key="1">
    <citation type="submission" date="2020-10" db="EMBL/GenBank/DDBJ databases">
        <authorList>
            <person name="Gilroy R."/>
        </authorList>
    </citation>
    <scope>NUCLEOTIDE SEQUENCE</scope>
    <source>
        <strain evidence="9">ChiHjej12B11-7776</strain>
    </source>
</reference>
<comment type="caution">
    <text evidence="9">The sequence shown here is derived from an EMBL/GenBank/DDBJ whole genome shotgun (WGS) entry which is preliminary data.</text>
</comment>
<keyword evidence="4" id="KW-0309">Germination</keyword>
<keyword evidence="6 8" id="KW-1133">Transmembrane helix</keyword>
<feature type="transmembrane region" description="Helical" evidence="8">
    <location>
        <begin position="326"/>
        <end position="349"/>
    </location>
</feature>
<gene>
    <name evidence="9" type="ORF">IAC72_00100</name>
</gene>
<feature type="transmembrane region" description="Helical" evidence="8">
    <location>
        <begin position="213"/>
        <end position="237"/>
    </location>
</feature>
<feature type="transmembrane region" description="Helical" evidence="8">
    <location>
        <begin position="38"/>
        <end position="60"/>
    </location>
</feature>
<evidence type="ECO:0000256" key="1">
    <source>
        <dbReference type="ARBA" id="ARBA00004141"/>
    </source>
</evidence>
<comment type="similarity">
    <text evidence="2">Belongs to the amino acid-polyamine-organocation (APC) superfamily. Spore germination protein (SGP) (TC 2.A.3.9) family.</text>
</comment>
<dbReference type="PANTHER" id="PTHR34975:SF2">
    <property type="entry name" value="SPORE GERMINATION PROTEIN A2"/>
    <property type="match status" value="1"/>
</dbReference>
<evidence type="ECO:0000256" key="3">
    <source>
        <dbReference type="ARBA" id="ARBA00022448"/>
    </source>
</evidence>
<organism evidence="9 10">
    <name type="scientific">Candidatus Fimimonas merdipullorum</name>
    <dbReference type="NCBI Taxonomy" id="2840822"/>
    <lineage>
        <taxon>Bacteria</taxon>
        <taxon>Pseudomonadati</taxon>
        <taxon>Myxococcota</taxon>
        <taxon>Myxococcia</taxon>
        <taxon>Myxococcales</taxon>
        <taxon>Cystobacterineae</taxon>
        <taxon>Myxococcaceae</taxon>
        <taxon>Myxococcaceae incertae sedis</taxon>
        <taxon>Candidatus Fimimonas</taxon>
    </lineage>
</organism>
<evidence type="ECO:0000256" key="2">
    <source>
        <dbReference type="ARBA" id="ARBA00007998"/>
    </source>
</evidence>
<evidence type="ECO:0000256" key="5">
    <source>
        <dbReference type="ARBA" id="ARBA00022692"/>
    </source>
</evidence>
<dbReference type="AlphaFoldDB" id="A0A9D1SPV7"/>
<keyword evidence="7 8" id="KW-0472">Membrane</keyword>
<feature type="transmembrane region" description="Helical" evidence="8">
    <location>
        <begin position="12"/>
        <end position="32"/>
    </location>
</feature>
<evidence type="ECO:0000256" key="6">
    <source>
        <dbReference type="ARBA" id="ARBA00022989"/>
    </source>
</evidence>
<feature type="transmembrane region" description="Helical" evidence="8">
    <location>
        <begin position="114"/>
        <end position="132"/>
    </location>
</feature>
<sequence length="366" mass="40286">MKNRVTMAQLSLLLMLVMMGGKFLSLPALLAAELGHDSWLAVAMTFLWDGVCLAFLMAAVRKNSLPIDKVLYGTLTPVGGRAVLAVFLVLFLCRIIVLLDSCYKTFAVTFDVNTSWILFVLPVMAVAAFAVHRGFNSVARTAQLLFAPIVLSIIAILLYPATQTQFRALAPVAEVGWKNIAEQAFLKSFWFSDFVFIYFVMDGIGKGRSAPVFISFSVGAAITVLMNAVFVALFGSLAQHVDIAMSKIGLFAVSVSGVGRWDWLTFTVWLTSVILKIVVFTFCAYTCVEKICGKTFSKVNPFVMAGITAATLLPMFLSVTQLLDTFVRWCLVPFAVVQYVLPLFMPLLVRAANKKYPQPKEQYGKS</sequence>